<dbReference type="AlphaFoldDB" id="A0A9D1GA14"/>
<protein>
    <submittedName>
        <fullName evidence="1">Uncharacterized protein</fullName>
    </submittedName>
</protein>
<accession>A0A9D1GA14</accession>
<sequence>MVLTFDKNSDIVTFESDIREAEELGFKYLFRVFVTYGRNTPLNYVSKINELNLQVDELLKESLLTDVSYTASVLGDFYPESYGCRCRGKRWL</sequence>
<reference evidence="1" key="1">
    <citation type="submission" date="2020-10" db="EMBL/GenBank/DDBJ databases">
        <authorList>
            <person name="Gilroy R."/>
        </authorList>
    </citation>
    <scope>NUCLEOTIDE SEQUENCE</scope>
    <source>
        <strain evidence="1">CHK195-26880</strain>
    </source>
</reference>
<gene>
    <name evidence="1" type="ORF">IAB59_01805</name>
</gene>
<proteinExistence type="predicted"/>
<name>A0A9D1GA14_9FIRM</name>
<dbReference type="Proteomes" id="UP000886833">
    <property type="component" value="Unassembled WGS sequence"/>
</dbReference>
<evidence type="ECO:0000313" key="2">
    <source>
        <dbReference type="Proteomes" id="UP000886833"/>
    </source>
</evidence>
<dbReference type="EMBL" id="DVKQ01000021">
    <property type="protein sequence ID" value="HIT37200.1"/>
    <property type="molecule type" value="Genomic_DNA"/>
</dbReference>
<comment type="caution">
    <text evidence="1">The sequence shown here is derived from an EMBL/GenBank/DDBJ whole genome shotgun (WGS) entry which is preliminary data.</text>
</comment>
<organism evidence="1 2">
    <name type="scientific">Candidatus Onthousia faecipullorum</name>
    <dbReference type="NCBI Taxonomy" id="2840887"/>
    <lineage>
        <taxon>Bacteria</taxon>
        <taxon>Bacillati</taxon>
        <taxon>Bacillota</taxon>
        <taxon>Bacilli</taxon>
        <taxon>Candidatus Onthousia</taxon>
    </lineage>
</organism>
<reference evidence="1" key="2">
    <citation type="journal article" date="2021" name="PeerJ">
        <title>Extensive microbial diversity within the chicken gut microbiome revealed by metagenomics and culture.</title>
        <authorList>
            <person name="Gilroy R."/>
            <person name="Ravi A."/>
            <person name="Getino M."/>
            <person name="Pursley I."/>
            <person name="Horton D.L."/>
            <person name="Alikhan N.F."/>
            <person name="Baker D."/>
            <person name="Gharbi K."/>
            <person name="Hall N."/>
            <person name="Watson M."/>
            <person name="Adriaenssens E.M."/>
            <person name="Foster-Nyarko E."/>
            <person name="Jarju S."/>
            <person name="Secka A."/>
            <person name="Antonio M."/>
            <person name="Oren A."/>
            <person name="Chaudhuri R.R."/>
            <person name="La Ragione R."/>
            <person name="Hildebrand F."/>
            <person name="Pallen M.J."/>
        </authorList>
    </citation>
    <scope>NUCLEOTIDE SEQUENCE</scope>
    <source>
        <strain evidence="1">CHK195-26880</strain>
    </source>
</reference>
<evidence type="ECO:0000313" key="1">
    <source>
        <dbReference type="EMBL" id="HIT37200.1"/>
    </source>
</evidence>